<organism evidence="1 2">
    <name type="scientific">Gulosibacter molinativorax</name>
    <dbReference type="NCBI Taxonomy" id="256821"/>
    <lineage>
        <taxon>Bacteria</taxon>
        <taxon>Bacillati</taxon>
        <taxon>Actinomycetota</taxon>
        <taxon>Actinomycetes</taxon>
        <taxon>Micrococcales</taxon>
        <taxon>Microbacteriaceae</taxon>
        <taxon>Gulosibacter</taxon>
    </lineage>
</organism>
<name>A0ABT7C771_9MICO</name>
<evidence type="ECO:0000313" key="2">
    <source>
        <dbReference type="Proteomes" id="UP001170379"/>
    </source>
</evidence>
<evidence type="ECO:0000313" key="1">
    <source>
        <dbReference type="EMBL" id="MDJ1370890.1"/>
    </source>
</evidence>
<sequence>MTADRQPNFHAWVDESMRSSRDNSSENFYLLAATLISPEDDDRIRSLVRRLPHRGIKLHWRDLNFRERTAVSESIAQLGLEQLIVAFGPFGSVNKQERARAKCIERAIWEANLLTVSHFVMERREENLNKRDRRLIDALRGAGKIPRDVWVEHEDPANEPLLWIPDVVLGSLGPAIIQHEEGGNPFLPNSTIVWVPGGA</sequence>
<dbReference type="EMBL" id="PXVD01000007">
    <property type="protein sequence ID" value="MDJ1370890.1"/>
    <property type="molecule type" value="Genomic_DNA"/>
</dbReference>
<comment type="caution">
    <text evidence="1">The sequence shown here is derived from an EMBL/GenBank/DDBJ whole genome shotgun (WGS) entry which is preliminary data.</text>
</comment>
<evidence type="ECO:0008006" key="3">
    <source>
        <dbReference type="Google" id="ProtNLM"/>
    </source>
</evidence>
<accession>A0ABT7C771</accession>
<dbReference type="Proteomes" id="UP001170379">
    <property type="component" value="Unassembled WGS sequence"/>
</dbReference>
<gene>
    <name evidence="1" type="ORF">C7K25_05850</name>
</gene>
<dbReference type="RefSeq" id="WP_051266381.1">
    <property type="nucleotide sequence ID" value="NZ_CP028426.1"/>
</dbReference>
<keyword evidence="2" id="KW-1185">Reference proteome</keyword>
<reference evidence="1" key="1">
    <citation type="submission" date="2018-03" db="EMBL/GenBank/DDBJ databases">
        <authorList>
            <person name="Nunes O.C."/>
            <person name="Lopes A.R."/>
            <person name="Froufe H."/>
            <person name="Munoz-Merida A."/>
            <person name="Barroso C."/>
            <person name="Egas C."/>
        </authorList>
    </citation>
    <scope>NUCLEOTIDE SEQUENCE</scope>
    <source>
        <strain evidence="1">ON4</strain>
    </source>
</reference>
<reference evidence="1" key="2">
    <citation type="journal article" date="2022" name="Sci. Rep.">
        <title>In silico prediction of the enzymes involved in the degradation of the herbicide molinate by Gulosibacter molinativorax ON4T.</title>
        <authorList>
            <person name="Lopes A.R."/>
            <person name="Bunin E."/>
            <person name="Viana A.T."/>
            <person name="Froufe H."/>
            <person name="Munoz-Merida A."/>
            <person name="Pinho D."/>
            <person name="Figueiredo J."/>
            <person name="Barroso C."/>
            <person name="Vaz-Moreira I."/>
            <person name="Bellanger X."/>
            <person name="Egas C."/>
            <person name="Nunes O.C."/>
        </authorList>
    </citation>
    <scope>NUCLEOTIDE SEQUENCE</scope>
    <source>
        <strain evidence="1">ON4</strain>
    </source>
</reference>
<protein>
    <recommendedName>
        <fullName evidence="3">TIR domain-containing protein</fullName>
    </recommendedName>
</protein>
<proteinExistence type="predicted"/>